<dbReference type="STRING" id="224129.A0A1W4XM17"/>
<dbReference type="PANTHER" id="PTHR13172">
    <property type="entry name" value="MITOCHONDRIAL IMPORT INNER MEMBRANE TRANSLOCASE SUBUNIT TIM9B"/>
    <property type="match status" value="1"/>
</dbReference>
<keyword evidence="8" id="KW-0999">Mitochondrion inner membrane</keyword>
<keyword evidence="2" id="KW-0479">Metal-binding</keyword>
<evidence type="ECO:0000256" key="8">
    <source>
        <dbReference type="RuleBase" id="RU367043"/>
    </source>
</evidence>
<evidence type="ECO:0000259" key="9">
    <source>
        <dbReference type="Pfam" id="PF02953"/>
    </source>
</evidence>
<proteinExistence type="inferred from homology"/>
<keyword evidence="8" id="KW-0143">Chaperone</keyword>
<keyword evidence="4 8" id="KW-0653">Protein transport</keyword>
<keyword evidence="7 8" id="KW-1015">Disulfide bond</keyword>
<dbReference type="GO" id="GO:0015031">
    <property type="term" value="P:protein transport"/>
    <property type="evidence" value="ECO:0007669"/>
    <property type="project" value="UniProtKB-KW"/>
</dbReference>
<dbReference type="KEGG" id="apln:108742725"/>
<dbReference type="FunCoup" id="A0A1W4XM17">
    <property type="interactions" value="1707"/>
</dbReference>
<evidence type="ECO:0000313" key="10">
    <source>
        <dbReference type="Proteomes" id="UP000192223"/>
    </source>
</evidence>
<organism evidence="10 11">
    <name type="scientific">Agrilus planipennis</name>
    <name type="common">Emerald ash borer</name>
    <name type="synonym">Agrilus marcopoli</name>
    <dbReference type="NCBI Taxonomy" id="224129"/>
    <lineage>
        <taxon>Eukaryota</taxon>
        <taxon>Metazoa</taxon>
        <taxon>Ecdysozoa</taxon>
        <taxon>Arthropoda</taxon>
        <taxon>Hexapoda</taxon>
        <taxon>Insecta</taxon>
        <taxon>Pterygota</taxon>
        <taxon>Neoptera</taxon>
        <taxon>Endopterygota</taxon>
        <taxon>Coleoptera</taxon>
        <taxon>Polyphaga</taxon>
        <taxon>Elateriformia</taxon>
        <taxon>Buprestoidea</taxon>
        <taxon>Buprestidae</taxon>
        <taxon>Agrilinae</taxon>
        <taxon>Agrilus</taxon>
    </lineage>
</organism>
<keyword evidence="1 8" id="KW-0813">Transport</keyword>
<evidence type="ECO:0000256" key="5">
    <source>
        <dbReference type="ARBA" id="ARBA00023010"/>
    </source>
</evidence>
<keyword evidence="8" id="KW-0472">Membrane</keyword>
<feature type="domain" description="Tim10-like" evidence="9">
    <location>
        <begin position="17"/>
        <end position="76"/>
    </location>
</feature>
<dbReference type="Pfam" id="PF02953">
    <property type="entry name" value="zf-Tim10_DDP"/>
    <property type="match status" value="1"/>
</dbReference>
<dbReference type="InParanoid" id="A0A1W4XM17"/>
<comment type="subunit">
    <text evidence="8">Heterohexamer.</text>
</comment>
<evidence type="ECO:0000256" key="3">
    <source>
        <dbReference type="ARBA" id="ARBA00022833"/>
    </source>
</evidence>
<evidence type="ECO:0000313" key="11">
    <source>
        <dbReference type="RefSeq" id="XP_018333528.1"/>
    </source>
</evidence>
<gene>
    <name evidence="11" type="primary">LOC108742725</name>
</gene>
<dbReference type="InterPro" id="IPR004217">
    <property type="entry name" value="Tim10-like"/>
</dbReference>
<dbReference type="GO" id="GO:0005743">
    <property type="term" value="C:mitochondrial inner membrane"/>
    <property type="evidence" value="ECO:0007669"/>
    <property type="project" value="UniProtKB-SubCell"/>
</dbReference>
<reference evidence="11" key="1">
    <citation type="submission" date="2025-08" db="UniProtKB">
        <authorList>
            <consortium name="RefSeq"/>
        </authorList>
    </citation>
    <scope>IDENTIFICATION</scope>
    <source>
        <tissue evidence="11">Entire body</tissue>
    </source>
</reference>
<dbReference type="Gene3D" id="1.10.287.810">
    <property type="entry name" value="Mitochondrial import inner membrane translocase subunit tim13 like domains"/>
    <property type="match status" value="1"/>
</dbReference>
<dbReference type="InterPro" id="IPR035427">
    <property type="entry name" value="Tim10-like_dom_sf"/>
</dbReference>
<dbReference type="InterPro" id="IPR050673">
    <property type="entry name" value="Mito_inner_translocase_sub"/>
</dbReference>
<evidence type="ECO:0000256" key="6">
    <source>
        <dbReference type="ARBA" id="ARBA00023128"/>
    </source>
</evidence>
<keyword evidence="10" id="KW-1185">Reference proteome</keyword>
<evidence type="ECO:0000256" key="2">
    <source>
        <dbReference type="ARBA" id="ARBA00022723"/>
    </source>
</evidence>
<name>A0A1W4XM17_AGRPL</name>
<dbReference type="AlphaFoldDB" id="A0A1W4XM17"/>
<keyword evidence="5 8" id="KW-0811">Translocation</keyword>
<dbReference type="SUPFAM" id="SSF144122">
    <property type="entry name" value="Tim10-like"/>
    <property type="match status" value="1"/>
</dbReference>
<dbReference type="RefSeq" id="XP_018333528.1">
    <property type="nucleotide sequence ID" value="XM_018478026.1"/>
</dbReference>
<comment type="domain">
    <text evidence="8">The twin CX3C motif contains 4 conserved Cys residues that form 2 disulfide bonds in the mitochondrial intermembrane space.</text>
</comment>
<keyword evidence="6 8" id="KW-0496">Mitochondrion</keyword>
<dbReference type="Proteomes" id="UP000192223">
    <property type="component" value="Unplaced"/>
</dbReference>
<dbReference type="GeneID" id="108742725"/>
<evidence type="ECO:0000256" key="7">
    <source>
        <dbReference type="ARBA" id="ARBA00023157"/>
    </source>
</evidence>
<sequence>MSVSIPPVAGIENLEPEQIKTFKDFLVSYNKLTEMCFNDCIDNFTSRNIKDKEEKCALNCLEKFLKVNQRISERVHEFQVLANENAMAAAQKMKQGS</sequence>
<comment type="similarity">
    <text evidence="8">Belongs to the small Tim family.</text>
</comment>
<dbReference type="OrthoDB" id="1551503at2759"/>
<evidence type="ECO:0000256" key="1">
    <source>
        <dbReference type="ARBA" id="ARBA00022448"/>
    </source>
</evidence>
<dbReference type="GO" id="GO:0046872">
    <property type="term" value="F:metal ion binding"/>
    <property type="evidence" value="ECO:0007669"/>
    <property type="project" value="UniProtKB-KW"/>
</dbReference>
<comment type="subcellular location">
    <subcellularLocation>
        <location evidence="8">Mitochondrion inner membrane</location>
        <topology evidence="8">Peripheral membrane protein</topology>
        <orientation evidence="8">Intermembrane side</orientation>
    </subcellularLocation>
</comment>
<protein>
    <recommendedName>
        <fullName evidence="8">Mitochondrial import inner membrane translocase subunit</fullName>
    </recommendedName>
</protein>
<comment type="function">
    <text evidence="8">Mitochondrial intermembrane chaperone that participates in the import and insertion of some multi-pass transmembrane proteins into the mitochondrial inner membrane. Also required for the transfer of beta-barrel precursors from the TOM complex to the sorting and assembly machinery (SAM complex) of the outer membrane. Acts as a chaperone-like protein that protects the hydrophobic precursors from aggregation and guide them through the mitochondrial intermembrane space.</text>
</comment>
<accession>A0A1W4XM17</accession>
<evidence type="ECO:0000256" key="4">
    <source>
        <dbReference type="ARBA" id="ARBA00022927"/>
    </source>
</evidence>
<keyword evidence="3" id="KW-0862">Zinc</keyword>